<organism evidence="2 3">
    <name type="scientific">Flavobacterium dankookense</name>
    <dbReference type="NCBI Taxonomy" id="706186"/>
    <lineage>
        <taxon>Bacteria</taxon>
        <taxon>Pseudomonadati</taxon>
        <taxon>Bacteroidota</taxon>
        <taxon>Flavobacteriia</taxon>
        <taxon>Flavobacteriales</taxon>
        <taxon>Flavobacteriaceae</taxon>
        <taxon>Flavobacterium</taxon>
    </lineage>
</organism>
<dbReference type="Proteomes" id="UP000295260">
    <property type="component" value="Unassembled WGS sequence"/>
</dbReference>
<proteinExistence type="predicted"/>
<comment type="caution">
    <text evidence="2">The sequence shown here is derived from an EMBL/GenBank/DDBJ whole genome shotgun (WGS) entry which is preliminary data.</text>
</comment>
<dbReference type="AlphaFoldDB" id="A0A4R6QB84"/>
<accession>A0A4R6QB84</accession>
<gene>
    <name evidence="2" type="ORF">BC748_1768</name>
</gene>
<dbReference type="PROSITE" id="PS51257">
    <property type="entry name" value="PROKAR_LIPOPROTEIN"/>
    <property type="match status" value="1"/>
</dbReference>
<name>A0A4R6QB84_9FLAO</name>
<evidence type="ECO:0000313" key="2">
    <source>
        <dbReference type="EMBL" id="TDP59515.1"/>
    </source>
</evidence>
<sequence length="153" mass="16751">MKKIIYALTLLVFTATFVSCSDDDDNQNSNIIVHNATGTLTLKINGEARTFGTLKVIEERYVGYTDLVIQGTQIDDATKNITVALGKEKLGSESIYFVQYVNNGTHYQMGSIEITGDITESNDTKIIGTFSGMLSTINMDNLSLTDGTLNISY</sequence>
<reference evidence="2 3" key="1">
    <citation type="submission" date="2019-03" db="EMBL/GenBank/DDBJ databases">
        <title>Genomic Encyclopedia of Archaeal and Bacterial Type Strains, Phase II (KMG-II): from individual species to whole genera.</title>
        <authorList>
            <person name="Goeker M."/>
        </authorList>
    </citation>
    <scope>NUCLEOTIDE SEQUENCE [LARGE SCALE GENOMIC DNA]</scope>
    <source>
        <strain evidence="2 3">DSM 25687</strain>
    </source>
</reference>
<keyword evidence="1" id="KW-0732">Signal</keyword>
<evidence type="ECO:0000256" key="1">
    <source>
        <dbReference type="SAM" id="SignalP"/>
    </source>
</evidence>
<keyword evidence="3" id="KW-1185">Reference proteome</keyword>
<evidence type="ECO:0000313" key="3">
    <source>
        <dbReference type="Proteomes" id="UP000295260"/>
    </source>
</evidence>
<feature type="signal peptide" evidence="1">
    <location>
        <begin position="1"/>
        <end position="21"/>
    </location>
</feature>
<dbReference type="RefSeq" id="WP_133533042.1">
    <property type="nucleotide sequence ID" value="NZ_SNXR01000013.1"/>
</dbReference>
<dbReference type="OrthoDB" id="1381312at2"/>
<feature type="chain" id="PRO_5020215976" evidence="1">
    <location>
        <begin position="22"/>
        <end position="153"/>
    </location>
</feature>
<protein>
    <submittedName>
        <fullName evidence="2">Uncharacterized protein</fullName>
    </submittedName>
</protein>
<dbReference type="EMBL" id="SNXR01000013">
    <property type="protein sequence ID" value="TDP59515.1"/>
    <property type="molecule type" value="Genomic_DNA"/>
</dbReference>